<protein>
    <recommendedName>
        <fullName evidence="6">Golgi apparatus membrane protein TVP23 homolog</fullName>
    </recommendedName>
</protein>
<comment type="subcellular location">
    <subcellularLocation>
        <location evidence="1 6">Membrane</location>
        <topology evidence="1 6">Multi-pass membrane protein</topology>
    </subcellularLocation>
</comment>
<keyword evidence="4 6" id="KW-1133">Transmembrane helix</keyword>
<evidence type="ECO:0000256" key="5">
    <source>
        <dbReference type="ARBA" id="ARBA00023136"/>
    </source>
</evidence>
<proteinExistence type="inferred from homology"/>
<evidence type="ECO:0000256" key="3">
    <source>
        <dbReference type="ARBA" id="ARBA00022692"/>
    </source>
</evidence>
<evidence type="ECO:0000256" key="2">
    <source>
        <dbReference type="ARBA" id="ARBA00005467"/>
    </source>
</evidence>
<dbReference type="GO" id="GO:0009306">
    <property type="term" value="P:protein secretion"/>
    <property type="evidence" value="ECO:0007669"/>
    <property type="project" value="TreeGrafter"/>
</dbReference>
<comment type="caution">
    <text evidence="7">The sequence shown here is derived from an EMBL/GenBank/DDBJ whole genome shotgun (WGS) entry which is preliminary data.</text>
</comment>
<feature type="transmembrane region" description="Helical" evidence="6">
    <location>
        <begin position="153"/>
        <end position="171"/>
    </location>
</feature>
<sequence length="211" mass="23509">MGDLLSGAINGGLSSVNSSDIHANVMGKIQHLPHPVACIAHVAFKAAIVIAYFIFPYILGAIVGSYPDYILTFEIIALLALADYWIVKNLTASSLAGIAWYCDTSVSNEFIYKTVKDAMFLNEEETQLFWTVLYVWPTPWALNILFRLTTIDLPSLILSFLIFFMAMLNLVNCMKCSQDKRTKTSQFTGEMAGKFMSFVKFAKSGETIFPN</sequence>
<name>A0AAD8PF49_BABGI</name>
<keyword evidence="3 6" id="KW-0812">Transmembrane</keyword>
<keyword evidence="5 6" id="KW-0472">Membrane</keyword>
<evidence type="ECO:0000256" key="6">
    <source>
        <dbReference type="RuleBase" id="RU361206"/>
    </source>
</evidence>
<dbReference type="GO" id="GO:0016192">
    <property type="term" value="P:vesicle-mediated transport"/>
    <property type="evidence" value="ECO:0007669"/>
    <property type="project" value="TreeGrafter"/>
</dbReference>
<accession>A0AAD8PF49</accession>
<keyword evidence="8" id="KW-1185">Reference proteome</keyword>
<evidence type="ECO:0000256" key="4">
    <source>
        <dbReference type="ARBA" id="ARBA00022989"/>
    </source>
</evidence>
<dbReference type="PANTHER" id="PTHR13019:SF7">
    <property type="entry name" value="GOLGI APPARATUS MEMBRANE PROTEIN TVP23"/>
    <property type="match status" value="1"/>
</dbReference>
<dbReference type="InterPro" id="IPR008564">
    <property type="entry name" value="TVP23-like"/>
</dbReference>
<dbReference type="Proteomes" id="UP001230268">
    <property type="component" value="Unassembled WGS sequence"/>
</dbReference>
<dbReference type="Pfam" id="PF05832">
    <property type="entry name" value="DUF846"/>
    <property type="match status" value="1"/>
</dbReference>
<gene>
    <name evidence="7" type="ORF">BgAZ_100310</name>
</gene>
<evidence type="ECO:0000256" key="1">
    <source>
        <dbReference type="ARBA" id="ARBA00004141"/>
    </source>
</evidence>
<reference evidence="7" key="1">
    <citation type="submission" date="2023-08" db="EMBL/GenBank/DDBJ databases">
        <title>Draft sequence of the Babesia gibsoni genome.</title>
        <authorList>
            <person name="Yamagishi J.Y."/>
            <person name="Xuan X.X."/>
        </authorList>
    </citation>
    <scope>NUCLEOTIDE SEQUENCE</scope>
    <source>
        <strain evidence="7">Azabu</strain>
    </source>
</reference>
<evidence type="ECO:0000313" key="8">
    <source>
        <dbReference type="Proteomes" id="UP001230268"/>
    </source>
</evidence>
<dbReference type="GO" id="GO:0000139">
    <property type="term" value="C:Golgi membrane"/>
    <property type="evidence" value="ECO:0007669"/>
    <property type="project" value="TreeGrafter"/>
</dbReference>
<feature type="transmembrane region" description="Helical" evidence="6">
    <location>
        <begin position="36"/>
        <end position="63"/>
    </location>
</feature>
<dbReference type="PANTHER" id="PTHR13019">
    <property type="entry name" value="GOLGI APPARATUS MEMBRANE PROTEIN TVP23"/>
    <property type="match status" value="1"/>
</dbReference>
<evidence type="ECO:0000313" key="7">
    <source>
        <dbReference type="EMBL" id="KAK1444125.1"/>
    </source>
</evidence>
<dbReference type="EMBL" id="JAVEPI010000001">
    <property type="protein sequence ID" value="KAK1444125.1"/>
    <property type="molecule type" value="Genomic_DNA"/>
</dbReference>
<dbReference type="AlphaFoldDB" id="A0AAD8PF49"/>
<organism evidence="7 8">
    <name type="scientific">Babesia gibsoni</name>
    <dbReference type="NCBI Taxonomy" id="33632"/>
    <lineage>
        <taxon>Eukaryota</taxon>
        <taxon>Sar</taxon>
        <taxon>Alveolata</taxon>
        <taxon>Apicomplexa</taxon>
        <taxon>Aconoidasida</taxon>
        <taxon>Piroplasmida</taxon>
        <taxon>Babesiidae</taxon>
        <taxon>Babesia</taxon>
    </lineage>
</organism>
<comment type="similarity">
    <text evidence="2 6">Belongs to the TVP23 family.</text>
</comment>
<feature type="transmembrane region" description="Helical" evidence="6">
    <location>
        <begin position="69"/>
        <end position="87"/>
    </location>
</feature>